<sequence length="329" mass="36404">MPNITADKGQFTAFQGTVELFQVTDDQRLPCLLSGDQDSSLALVFVGGLTDGMGSVSYAPRLSELAVQQKFTLAQPHWSSAYEGYGTGSLQRDCVEIEACIKHLRLKGKKKIVLMGHSTGCQISIQYLLTKQAQTPIDGAILQASCSDREAFAEEGHVRVAKSAKEIHDKCFPNGLTAEDREEKKGELWDSMPREFAKEFGLTYMTWYRAWSLLCVGGDDDYFSSDIPIHADSSTPEHRPLIETFGNLPDTPMLFAFSGADEYFPFSHGVTPEGNFAKWKRAAAEGMKRDEGEVRMQMTVVPSASHSVKQPEAQTVLMKAVGDFLREKV</sequence>
<reference evidence="1" key="1">
    <citation type="submission" date="2023-04" db="EMBL/GenBank/DDBJ databases">
        <title>Draft Genome sequencing of Naganishia species isolated from polar environments using Oxford Nanopore Technology.</title>
        <authorList>
            <person name="Leo P."/>
            <person name="Venkateswaran K."/>
        </authorList>
    </citation>
    <scope>NUCLEOTIDE SEQUENCE</scope>
    <source>
        <strain evidence="1">DBVPG 5303</strain>
    </source>
</reference>
<name>A0ACC2XVK0_9TREE</name>
<organism evidence="1 2">
    <name type="scientific">Naganishia onofrii</name>
    <dbReference type="NCBI Taxonomy" id="1851511"/>
    <lineage>
        <taxon>Eukaryota</taxon>
        <taxon>Fungi</taxon>
        <taxon>Dikarya</taxon>
        <taxon>Basidiomycota</taxon>
        <taxon>Agaricomycotina</taxon>
        <taxon>Tremellomycetes</taxon>
        <taxon>Filobasidiales</taxon>
        <taxon>Filobasidiaceae</taxon>
        <taxon>Naganishia</taxon>
    </lineage>
</organism>
<dbReference type="Proteomes" id="UP001234202">
    <property type="component" value="Unassembled WGS sequence"/>
</dbReference>
<gene>
    <name evidence="1" type="ORF">QFC24_001262</name>
</gene>
<evidence type="ECO:0000313" key="2">
    <source>
        <dbReference type="Proteomes" id="UP001234202"/>
    </source>
</evidence>
<evidence type="ECO:0000313" key="1">
    <source>
        <dbReference type="EMBL" id="KAJ9127031.1"/>
    </source>
</evidence>
<accession>A0ACC2XVK0</accession>
<keyword evidence="2" id="KW-1185">Reference proteome</keyword>
<dbReference type="EMBL" id="JASBWV010000003">
    <property type="protein sequence ID" value="KAJ9127031.1"/>
    <property type="molecule type" value="Genomic_DNA"/>
</dbReference>
<protein>
    <submittedName>
        <fullName evidence="1">Uncharacterized protein</fullName>
    </submittedName>
</protein>
<proteinExistence type="predicted"/>
<comment type="caution">
    <text evidence="1">The sequence shown here is derived from an EMBL/GenBank/DDBJ whole genome shotgun (WGS) entry which is preliminary data.</text>
</comment>